<proteinExistence type="predicted"/>
<evidence type="ECO:0000313" key="1">
    <source>
        <dbReference type="EMBL" id="QHT35048.1"/>
    </source>
</evidence>
<reference evidence="1" key="1">
    <citation type="journal article" date="2020" name="Nature">
        <title>Giant virus diversity and host interactions through global metagenomics.</title>
        <authorList>
            <person name="Schulz F."/>
            <person name="Roux S."/>
            <person name="Paez-Espino D."/>
            <person name="Jungbluth S."/>
            <person name="Walsh D.A."/>
            <person name="Denef V.J."/>
            <person name="McMahon K.D."/>
            <person name="Konstantinidis K.T."/>
            <person name="Eloe-Fadrosh E.A."/>
            <person name="Kyrpides N.C."/>
            <person name="Woyke T."/>
        </authorList>
    </citation>
    <scope>NUCLEOTIDE SEQUENCE</scope>
    <source>
        <strain evidence="1">GVMAG-M-3300009180-1</strain>
    </source>
</reference>
<organism evidence="1">
    <name type="scientific">viral metagenome</name>
    <dbReference type="NCBI Taxonomy" id="1070528"/>
    <lineage>
        <taxon>unclassified sequences</taxon>
        <taxon>metagenomes</taxon>
        <taxon>organismal metagenomes</taxon>
    </lineage>
</organism>
<sequence>MCIQMSDDALCAIENDNTIVSNFSPKDGKIKFRPGSFSFTNTDSSIIIELHPMFMWRLIHLAKTKQNPESESDFSRLRTFASYYTKDILKIYVYETHISYRTNTTSIVETIEMETMKHYATLLLAFNYLHADIRRKYNTPEKTDQLLDECLQILQFISRATL</sequence>
<protein>
    <submittedName>
        <fullName evidence="1">Uncharacterized protein</fullName>
    </submittedName>
</protein>
<name>A0A6C0F0Z4_9ZZZZ</name>
<dbReference type="EMBL" id="MN739012">
    <property type="protein sequence ID" value="QHT35048.1"/>
    <property type="molecule type" value="Genomic_DNA"/>
</dbReference>
<dbReference type="AlphaFoldDB" id="A0A6C0F0Z4"/>
<accession>A0A6C0F0Z4</accession>